<keyword evidence="7" id="KW-1185">Reference proteome</keyword>
<dbReference type="Proteomes" id="UP000054107">
    <property type="component" value="Unassembled WGS sequence"/>
</dbReference>
<dbReference type="CDD" id="cd12951">
    <property type="entry name" value="RRP7_Rrp7A"/>
    <property type="match status" value="1"/>
</dbReference>
<comment type="similarity">
    <text evidence="1">Belongs to the RRP7 family.</text>
</comment>
<evidence type="ECO:0000256" key="3">
    <source>
        <dbReference type="SAM" id="MobiDB-lite"/>
    </source>
</evidence>
<evidence type="ECO:0000313" key="6">
    <source>
        <dbReference type="EMBL" id="CEP14267.1"/>
    </source>
</evidence>
<evidence type="ECO:0000313" key="7">
    <source>
        <dbReference type="Proteomes" id="UP000054107"/>
    </source>
</evidence>
<dbReference type="InterPro" id="IPR040446">
    <property type="entry name" value="RRP7"/>
</dbReference>
<dbReference type="STRING" id="35722.A0A0B7NFG2"/>
<evidence type="ECO:0008006" key="8">
    <source>
        <dbReference type="Google" id="ProtNLM"/>
    </source>
</evidence>
<gene>
    <name evidence="6" type="primary">PARPA_08436.1 scaffold 33036</name>
</gene>
<dbReference type="InterPro" id="IPR040447">
    <property type="entry name" value="RRM_Rrp7"/>
</dbReference>
<dbReference type="GO" id="GO:0034456">
    <property type="term" value="C:UTP-C complex"/>
    <property type="evidence" value="ECO:0007669"/>
    <property type="project" value="TreeGrafter"/>
</dbReference>
<dbReference type="GO" id="GO:0000028">
    <property type="term" value="P:ribosomal small subunit assembly"/>
    <property type="evidence" value="ECO:0007669"/>
    <property type="project" value="TreeGrafter"/>
</dbReference>
<feature type="domain" description="Rrp7 RRM-like N-terminal" evidence="5">
    <location>
        <begin position="41"/>
        <end position="179"/>
    </location>
</feature>
<dbReference type="GO" id="GO:0032545">
    <property type="term" value="C:CURI complex"/>
    <property type="evidence" value="ECO:0007669"/>
    <property type="project" value="TreeGrafter"/>
</dbReference>
<keyword evidence="2" id="KW-0175">Coiled coil</keyword>
<dbReference type="AlphaFoldDB" id="A0A0B7NFG2"/>
<dbReference type="Pfam" id="PF12923">
    <property type="entry name" value="RRP7"/>
    <property type="match status" value="1"/>
</dbReference>
<evidence type="ECO:0000259" key="5">
    <source>
        <dbReference type="Pfam" id="PF17799"/>
    </source>
</evidence>
<dbReference type="PANTHER" id="PTHR13191:SF0">
    <property type="entry name" value="RIBOSOMAL RNA-PROCESSING PROTEIN 7 HOMOLOG A-RELATED"/>
    <property type="match status" value="1"/>
</dbReference>
<feature type="compositionally biased region" description="Low complexity" evidence="3">
    <location>
        <begin position="7"/>
        <end position="25"/>
    </location>
</feature>
<reference evidence="6 7" key="1">
    <citation type="submission" date="2014-09" db="EMBL/GenBank/DDBJ databases">
        <authorList>
            <person name="Ellenberger Sabrina"/>
        </authorList>
    </citation>
    <scope>NUCLEOTIDE SEQUENCE [LARGE SCALE GENOMIC DNA]</scope>
    <source>
        <strain evidence="6 7">CBS 412.66</strain>
    </source>
</reference>
<dbReference type="PANTHER" id="PTHR13191">
    <property type="entry name" value="RIBOSOMAL RNA PROCESSING PROTEIN 7-RELATED"/>
    <property type="match status" value="1"/>
</dbReference>
<feature type="coiled-coil region" evidence="2">
    <location>
        <begin position="230"/>
        <end position="331"/>
    </location>
</feature>
<evidence type="ECO:0000256" key="1">
    <source>
        <dbReference type="ARBA" id="ARBA00006110"/>
    </source>
</evidence>
<name>A0A0B7NFG2_9FUNG</name>
<protein>
    <recommendedName>
        <fullName evidence="8">Ribosomal RNA-processing protein 7 C-terminal domain-containing protein</fullName>
    </recommendedName>
</protein>
<dbReference type="GO" id="GO:0006364">
    <property type="term" value="P:rRNA processing"/>
    <property type="evidence" value="ECO:0007669"/>
    <property type="project" value="TreeGrafter"/>
</dbReference>
<dbReference type="Pfam" id="PF17799">
    <property type="entry name" value="RRM_Rrp7"/>
    <property type="match status" value="1"/>
</dbReference>
<dbReference type="OrthoDB" id="5390at2759"/>
<dbReference type="Gene3D" id="6.10.250.1770">
    <property type="match status" value="1"/>
</dbReference>
<evidence type="ECO:0000259" key="4">
    <source>
        <dbReference type="Pfam" id="PF12923"/>
    </source>
</evidence>
<accession>A0A0B7NFG2</accession>
<dbReference type="EMBL" id="LN731111">
    <property type="protein sequence ID" value="CEP14267.1"/>
    <property type="molecule type" value="Genomic_DNA"/>
</dbReference>
<dbReference type="InterPro" id="IPR024326">
    <property type="entry name" value="RRP7_C"/>
</dbReference>
<organism evidence="6 7">
    <name type="scientific">Parasitella parasitica</name>
    <dbReference type="NCBI Taxonomy" id="35722"/>
    <lineage>
        <taxon>Eukaryota</taxon>
        <taxon>Fungi</taxon>
        <taxon>Fungi incertae sedis</taxon>
        <taxon>Mucoromycota</taxon>
        <taxon>Mucoromycotina</taxon>
        <taxon>Mucoromycetes</taxon>
        <taxon>Mucorales</taxon>
        <taxon>Mucorineae</taxon>
        <taxon>Mucoraceae</taxon>
        <taxon>Parasitella</taxon>
    </lineage>
</organism>
<proteinExistence type="inferred from homology"/>
<evidence type="ECO:0000256" key="2">
    <source>
        <dbReference type="SAM" id="Coils"/>
    </source>
</evidence>
<feature type="region of interest" description="Disordered" evidence="3">
    <location>
        <begin position="1"/>
        <end position="36"/>
    </location>
</feature>
<feature type="domain" description="Ribosomal RNA-processing protein 7 C-terminal" evidence="4">
    <location>
        <begin position="213"/>
        <end position="337"/>
    </location>
</feature>
<sequence>MAKSKKSSSSATATTTTTTNTTASKLVPEVQEKSSKQLEDFQGFKVLPVIMDENNKNVRHYFYIRKHESKSLVDEDIKNRTMFMLNLPADTTDRHIKKLFKGLGIDQITYSDSGSSVTEDYWKIQAEEQQQRLDTAVNKKKKKQQKKQEQIEPEIKELRRLFSSGSSAHIVFTKEDDLTQALSMRRVEKKWAKEDESVDQPLGFERYILAYDLSRPDAADLQQEVDSFMKKFKDDEYQKEREKLERMNQMDDDGFTVVVRHKKAKATDGTIHVASISAEAAEAQREHQLKKKKELVNFYRFQMREKKQNELVELRKRFEEDKAKIVQLRQSRKFKPY</sequence>